<dbReference type="Proteomes" id="UP000229334">
    <property type="component" value="Unassembled WGS sequence"/>
</dbReference>
<reference evidence="4 5" key="1">
    <citation type="submission" date="2017-09" db="EMBL/GenBank/DDBJ databases">
        <title>Depth-based differentiation of microbial function through sediment-hosted aquifers and enrichment of novel symbionts in the deep terrestrial subsurface.</title>
        <authorList>
            <person name="Probst A.J."/>
            <person name="Ladd B."/>
            <person name="Jarett J.K."/>
            <person name="Geller-Mcgrath D.E."/>
            <person name="Sieber C.M."/>
            <person name="Emerson J.B."/>
            <person name="Anantharaman K."/>
            <person name="Thomas B.C."/>
            <person name="Malmstrom R."/>
            <person name="Stieglmeier M."/>
            <person name="Klingl A."/>
            <person name="Woyke T."/>
            <person name="Ryan C.M."/>
            <person name="Banfield J.F."/>
        </authorList>
    </citation>
    <scope>NUCLEOTIDE SEQUENCE [LARGE SCALE GENOMIC DNA]</scope>
    <source>
        <strain evidence="4">CG22_combo_CG10-13_8_21_14_all_37_9</strain>
    </source>
</reference>
<dbReference type="AlphaFoldDB" id="A0A2H0BMX8"/>
<dbReference type="EMBL" id="PCSX01000011">
    <property type="protein sequence ID" value="PIP58390.1"/>
    <property type="molecule type" value="Genomic_DNA"/>
</dbReference>
<feature type="domain" description="PKD" evidence="2">
    <location>
        <begin position="58"/>
        <end position="108"/>
    </location>
</feature>
<keyword evidence="1" id="KW-0732">Signal</keyword>
<dbReference type="InterPro" id="IPR015914">
    <property type="entry name" value="PAPs_N"/>
</dbReference>
<dbReference type="SUPFAM" id="SSF49363">
    <property type="entry name" value="Purple acid phosphatase, N-terminal domain"/>
    <property type="match status" value="1"/>
</dbReference>
<dbReference type="Pfam" id="PF18911">
    <property type="entry name" value="PKD_4"/>
    <property type="match status" value="1"/>
</dbReference>
<dbReference type="SMART" id="SM00089">
    <property type="entry name" value="PKD"/>
    <property type="match status" value="1"/>
</dbReference>
<gene>
    <name evidence="4" type="ORF">COX02_00645</name>
</gene>
<dbReference type="InterPro" id="IPR035986">
    <property type="entry name" value="PKD_dom_sf"/>
</dbReference>
<evidence type="ECO:0000256" key="1">
    <source>
        <dbReference type="SAM" id="SignalP"/>
    </source>
</evidence>
<dbReference type="PROSITE" id="PS50093">
    <property type="entry name" value="PKD"/>
    <property type="match status" value="1"/>
</dbReference>
<comment type="caution">
    <text evidence="4">The sequence shown here is derived from an EMBL/GenBank/DDBJ whole genome shotgun (WGS) entry which is preliminary data.</text>
</comment>
<feature type="domain" description="Fibronectin type-III" evidence="3">
    <location>
        <begin position="117"/>
        <end position="202"/>
    </location>
</feature>
<dbReference type="PROSITE" id="PS50853">
    <property type="entry name" value="FN3"/>
    <property type="match status" value="1"/>
</dbReference>
<organism evidence="4 5">
    <name type="scientific">Candidatus Vogelbacteria bacterium CG22_combo_CG10-13_8_21_14_all_37_9</name>
    <dbReference type="NCBI Taxonomy" id="1975046"/>
    <lineage>
        <taxon>Bacteria</taxon>
        <taxon>Candidatus Vogeliibacteriota</taxon>
    </lineage>
</organism>
<dbReference type="CDD" id="cd00063">
    <property type="entry name" value="FN3"/>
    <property type="match status" value="1"/>
</dbReference>
<dbReference type="CDD" id="cd00146">
    <property type="entry name" value="PKD"/>
    <property type="match status" value="1"/>
</dbReference>
<dbReference type="GO" id="GO:0003993">
    <property type="term" value="F:acid phosphatase activity"/>
    <property type="evidence" value="ECO:0007669"/>
    <property type="project" value="InterPro"/>
</dbReference>
<dbReference type="SUPFAM" id="SSF49299">
    <property type="entry name" value="PKD domain"/>
    <property type="match status" value="1"/>
</dbReference>
<dbReference type="InterPro" id="IPR008963">
    <property type="entry name" value="Purple_acid_Pase-like_N"/>
</dbReference>
<name>A0A2H0BMX8_9BACT</name>
<evidence type="ECO:0000259" key="2">
    <source>
        <dbReference type="PROSITE" id="PS50093"/>
    </source>
</evidence>
<protein>
    <recommendedName>
        <fullName evidence="6">PKD domain-containing protein</fullName>
    </recommendedName>
</protein>
<evidence type="ECO:0008006" key="6">
    <source>
        <dbReference type="Google" id="ProtNLM"/>
    </source>
</evidence>
<dbReference type="Gene3D" id="2.60.40.10">
    <property type="entry name" value="Immunoglobulins"/>
    <property type="match status" value="1"/>
</dbReference>
<feature type="chain" id="PRO_5013600973" description="PKD domain-containing protein" evidence="1">
    <location>
        <begin position="24"/>
        <end position="202"/>
    </location>
</feature>
<dbReference type="InterPro" id="IPR013783">
    <property type="entry name" value="Ig-like_fold"/>
</dbReference>
<dbReference type="Pfam" id="PF16656">
    <property type="entry name" value="Pur_ac_phosph_N"/>
    <property type="match status" value="1"/>
</dbReference>
<sequence>MKILRVSLVALALLVLASSAVYAAGLTITIVSPTPSTSVNIGQTLNLQASAASAVGGVNYVWSFNDGTASIGGQNQTIAFTTAGTKVVTLTARDGSSSTDVKTVSVTVNSVAPSALTISNVQATGVTTSGVTITWTTNLPATSRVIYDTASHAGTINPNVGGPNYTYTNSTTADSALVTSHSVTISGLTANTQYYFRVISTN</sequence>
<accession>A0A2H0BMX8</accession>
<evidence type="ECO:0000313" key="5">
    <source>
        <dbReference type="Proteomes" id="UP000229334"/>
    </source>
</evidence>
<dbReference type="InterPro" id="IPR000601">
    <property type="entry name" value="PKD_dom"/>
</dbReference>
<dbReference type="Gene3D" id="2.60.40.380">
    <property type="entry name" value="Purple acid phosphatase-like, N-terminal"/>
    <property type="match status" value="1"/>
</dbReference>
<feature type="signal peptide" evidence="1">
    <location>
        <begin position="1"/>
        <end position="23"/>
    </location>
</feature>
<dbReference type="InterPro" id="IPR003961">
    <property type="entry name" value="FN3_dom"/>
</dbReference>
<evidence type="ECO:0000259" key="3">
    <source>
        <dbReference type="PROSITE" id="PS50853"/>
    </source>
</evidence>
<proteinExistence type="predicted"/>
<dbReference type="GO" id="GO:0046872">
    <property type="term" value="F:metal ion binding"/>
    <property type="evidence" value="ECO:0007669"/>
    <property type="project" value="InterPro"/>
</dbReference>
<dbReference type="InterPro" id="IPR022409">
    <property type="entry name" value="PKD/Chitinase_dom"/>
</dbReference>
<evidence type="ECO:0000313" key="4">
    <source>
        <dbReference type="EMBL" id="PIP58390.1"/>
    </source>
</evidence>